<evidence type="ECO:0000313" key="6">
    <source>
        <dbReference type="Proteomes" id="UP000264310"/>
    </source>
</evidence>
<comment type="caution">
    <text evidence="5">The sequence shown here is derived from an EMBL/GenBank/DDBJ whole genome shotgun (WGS) entry which is preliminary data.</text>
</comment>
<feature type="domain" description="FAD-binding" evidence="4">
    <location>
        <begin position="7"/>
        <end position="191"/>
    </location>
</feature>
<keyword evidence="2" id="KW-0285">Flavoprotein</keyword>
<name>A0A371X9W8_9HYPH</name>
<evidence type="ECO:0000259" key="4">
    <source>
        <dbReference type="Pfam" id="PF01494"/>
    </source>
</evidence>
<protein>
    <submittedName>
        <fullName evidence="5">FAD-dependent monooxygenase</fullName>
    </submittedName>
</protein>
<organism evidence="5 6">
    <name type="scientific">Fulvimarina endophytica</name>
    <dbReference type="NCBI Taxonomy" id="2293836"/>
    <lineage>
        <taxon>Bacteria</taxon>
        <taxon>Pseudomonadati</taxon>
        <taxon>Pseudomonadota</taxon>
        <taxon>Alphaproteobacteria</taxon>
        <taxon>Hyphomicrobiales</taxon>
        <taxon>Aurantimonadaceae</taxon>
        <taxon>Fulvimarina</taxon>
    </lineage>
</organism>
<dbReference type="Proteomes" id="UP000264310">
    <property type="component" value="Unassembled WGS sequence"/>
</dbReference>
<keyword evidence="5" id="KW-0503">Monooxygenase</keyword>
<dbReference type="OrthoDB" id="9791689at2"/>
<accession>A0A371X9W8</accession>
<dbReference type="InterPro" id="IPR050641">
    <property type="entry name" value="RIFMO-like"/>
</dbReference>
<keyword evidence="3" id="KW-0274">FAD</keyword>
<sequence>MTDRRKPVVVVGAGPVGLVLAAELSRRGLPVRIVDGARGPEDRAAAEHLLLLPPTLAILKPSGLIERLIAEGQTIGAVAIDRDGRRAGTLSLSHMCAAFPFALSIDRARAERVLIASLEGRGITVEWNTRLVELGETHRPTAILSTGEHVDSDAVVGCDGGDSTVRDILGLPWVETGPAIEYAMADVEMPAGANAEALTLSLRKSGAAQWLVETGQGRARLIAIANAHDEPAYDIDGLGSPLDVSYCSCTPRHAERLARGRIFFAGGAGHVHSPFGFDAIGCGIADAAWLAFLLKTGRASEYEMQRLPAIKRVQKRNRMLVSRITGPSSAIGVLLRLGLPMAGAVPAIGKPLLTRLIGTGEPQPEWLRDGA</sequence>
<comment type="cofactor">
    <cofactor evidence="1">
        <name>FAD</name>
        <dbReference type="ChEBI" id="CHEBI:57692"/>
    </cofactor>
</comment>
<dbReference type="EMBL" id="QURL01000001">
    <property type="protein sequence ID" value="RFC66038.1"/>
    <property type="molecule type" value="Genomic_DNA"/>
</dbReference>
<dbReference type="InterPro" id="IPR036188">
    <property type="entry name" value="FAD/NAD-bd_sf"/>
</dbReference>
<evidence type="ECO:0000256" key="2">
    <source>
        <dbReference type="ARBA" id="ARBA00022630"/>
    </source>
</evidence>
<dbReference type="Gene3D" id="3.50.50.60">
    <property type="entry name" value="FAD/NAD(P)-binding domain"/>
    <property type="match status" value="1"/>
</dbReference>
<proteinExistence type="predicted"/>
<dbReference type="PANTHER" id="PTHR43004">
    <property type="entry name" value="TRK SYSTEM POTASSIUM UPTAKE PROTEIN"/>
    <property type="match status" value="1"/>
</dbReference>
<dbReference type="InterPro" id="IPR002938">
    <property type="entry name" value="FAD-bd"/>
</dbReference>
<reference evidence="5 6" key="1">
    <citation type="submission" date="2018-08" db="EMBL/GenBank/DDBJ databases">
        <title>Fulvimarina sp. 85, whole genome shotgun sequence.</title>
        <authorList>
            <person name="Tuo L."/>
        </authorList>
    </citation>
    <scope>NUCLEOTIDE SEQUENCE [LARGE SCALE GENOMIC DNA]</scope>
    <source>
        <strain evidence="5 6">85</strain>
    </source>
</reference>
<gene>
    <name evidence="5" type="ORF">DYI37_00755</name>
</gene>
<dbReference type="GO" id="GO:0071949">
    <property type="term" value="F:FAD binding"/>
    <property type="evidence" value="ECO:0007669"/>
    <property type="project" value="InterPro"/>
</dbReference>
<keyword evidence="5" id="KW-0560">Oxidoreductase</keyword>
<dbReference type="PANTHER" id="PTHR43004:SF19">
    <property type="entry name" value="BINDING MONOOXYGENASE, PUTATIVE (JCVI)-RELATED"/>
    <property type="match status" value="1"/>
</dbReference>
<dbReference type="SUPFAM" id="SSF51905">
    <property type="entry name" value="FAD/NAD(P)-binding domain"/>
    <property type="match status" value="1"/>
</dbReference>
<dbReference type="Pfam" id="PF01494">
    <property type="entry name" value="FAD_binding_3"/>
    <property type="match status" value="1"/>
</dbReference>
<dbReference type="AlphaFoldDB" id="A0A371X9W8"/>
<dbReference type="Gene3D" id="3.30.70.2450">
    <property type="match status" value="1"/>
</dbReference>
<dbReference type="GO" id="GO:0016709">
    <property type="term" value="F:oxidoreductase activity, acting on paired donors, with incorporation or reduction of molecular oxygen, NAD(P)H as one donor, and incorporation of one atom of oxygen"/>
    <property type="evidence" value="ECO:0007669"/>
    <property type="project" value="UniProtKB-ARBA"/>
</dbReference>
<dbReference type="PRINTS" id="PR00420">
    <property type="entry name" value="RNGMNOXGNASE"/>
</dbReference>
<evidence type="ECO:0000313" key="5">
    <source>
        <dbReference type="EMBL" id="RFC66038.1"/>
    </source>
</evidence>
<keyword evidence="6" id="KW-1185">Reference proteome</keyword>
<evidence type="ECO:0000256" key="1">
    <source>
        <dbReference type="ARBA" id="ARBA00001974"/>
    </source>
</evidence>
<dbReference type="RefSeq" id="WP_116681288.1">
    <property type="nucleotide sequence ID" value="NZ_QURL01000001.1"/>
</dbReference>
<evidence type="ECO:0000256" key="3">
    <source>
        <dbReference type="ARBA" id="ARBA00022827"/>
    </source>
</evidence>